<reference evidence="1 2" key="1">
    <citation type="submission" date="2022-10" db="EMBL/GenBank/DDBJ databases">
        <title>Chitinophaga nivalis PC15 sp. nov., isolated from Pyeongchang county, South Korea.</title>
        <authorList>
            <person name="Trinh H.N."/>
        </authorList>
    </citation>
    <scope>NUCLEOTIDE SEQUENCE [LARGE SCALE GENOMIC DNA]</scope>
    <source>
        <strain evidence="1 2">PC14</strain>
    </source>
</reference>
<name>A0ABT3IJV8_9BACT</name>
<evidence type="ECO:0000313" key="1">
    <source>
        <dbReference type="EMBL" id="MCW3484237.1"/>
    </source>
</evidence>
<evidence type="ECO:0000313" key="2">
    <source>
        <dbReference type="Proteomes" id="UP001207742"/>
    </source>
</evidence>
<sequence length="418" mass="47774">MKNKIMYLFFILPASWLLLGCYKYKERDPVENPAYMRVFNSVAVTPDVLQGGGVSSFFTFLMDPETDGEGIPLNAATMCDFLTTRQLFSTSYPINAGNSSEGHYVIDQYNRKVFSTTPVNFEYPGNKHVLTAPVINGFDLSAWAQIPAGKHRIVFVNRPRNSIPFSSLSKAIRNQVLVDTVVDFTKDEVYTLQILSRDLDKNKFGLYVRKEQFIHQAFEKDKIYVGFINLSGVLPKLAELFFMASFPEKVSVKYSYKMQERSGVYTYVPLPGYNNNYYTTLTGKMDTVINYMTLPLLPREYFFDKDTLRTYDNLLPGGRRLPPTLPFAEYTFGDADRPGKVTTIVQYTANPAVYNTYRYESFLNAPSQLSNINVAPNLNLITSSGNRYHISATLNIMEIVYDRIYMMQVQRGFNEIPQ</sequence>
<accession>A0ABT3IJV8</accession>
<dbReference type="EMBL" id="JAPDNS010000001">
    <property type="protein sequence ID" value="MCW3484237.1"/>
    <property type="molecule type" value="Genomic_DNA"/>
</dbReference>
<proteinExistence type="predicted"/>
<keyword evidence="2" id="KW-1185">Reference proteome</keyword>
<protein>
    <recommendedName>
        <fullName evidence="3">DUF4270 domain-containing protein</fullName>
    </recommendedName>
</protein>
<evidence type="ECO:0008006" key="3">
    <source>
        <dbReference type="Google" id="ProtNLM"/>
    </source>
</evidence>
<gene>
    <name evidence="1" type="ORF">OL497_10055</name>
</gene>
<comment type="caution">
    <text evidence="1">The sequence shown here is derived from an EMBL/GenBank/DDBJ whole genome shotgun (WGS) entry which is preliminary data.</text>
</comment>
<dbReference type="RefSeq" id="WP_264729756.1">
    <property type="nucleotide sequence ID" value="NZ_JAPDNR010000001.1"/>
</dbReference>
<dbReference type="PROSITE" id="PS51257">
    <property type="entry name" value="PROKAR_LIPOPROTEIN"/>
    <property type="match status" value="1"/>
</dbReference>
<dbReference type="Proteomes" id="UP001207742">
    <property type="component" value="Unassembled WGS sequence"/>
</dbReference>
<organism evidence="1 2">
    <name type="scientific">Chitinophaga nivalis</name>
    <dbReference type="NCBI Taxonomy" id="2991709"/>
    <lineage>
        <taxon>Bacteria</taxon>
        <taxon>Pseudomonadati</taxon>
        <taxon>Bacteroidota</taxon>
        <taxon>Chitinophagia</taxon>
        <taxon>Chitinophagales</taxon>
        <taxon>Chitinophagaceae</taxon>
        <taxon>Chitinophaga</taxon>
    </lineage>
</organism>